<feature type="domain" description="Small ribosomal subunit protein uS7" evidence="9">
    <location>
        <begin position="186"/>
        <end position="344"/>
    </location>
</feature>
<keyword evidence="11" id="KW-1185">Reference proteome</keyword>
<evidence type="ECO:0000256" key="7">
    <source>
        <dbReference type="ARBA" id="ARBA00039306"/>
    </source>
</evidence>
<comment type="subcellular location">
    <subcellularLocation>
        <location evidence="1">Mitochondrion</location>
    </subcellularLocation>
</comment>
<dbReference type="EMBL" id="CP089280">
    <property type="protein sequence ID" value="USP81768.1"/>
    <property type="molecule type" value="Genomic_DNA"/>
</dbReference>
<keyword evidence="3" id="KW-0689">Ribosomal protein</keyword>
<evidence type="ECO:0000256" key="2">
    <source>
        <dbReference type="ARBA" id="ARBA00007151"/>
    </source>
</evidence>
<dbReference type="GO" id="GO:0005840">
    <property type="term" value="C:ribosome"/>
    <property type="evidence" value="ECO:0007669"/>
    <property type="project" value="UniProtKB-KW"/>
</dbReference>
<evidence type="ECO:0000256" key="5">
    <source>
        <dbReference type="ARBA" id="ARBA00023274"/>
    </source>
</evidence>
<evidence type="ECO:0000256" key="1">
    <source>
        <dbReference type="ARBA" id="ARBA00004173"/>
    </source>
</evidence>
<dbReference type="OrthoDB" id="9972728at2759"/>
<feature type="region of interest" description="Disordered" evidence="8">
    <location>
        <begin position="112"/>
        <end position="137"/>
    </location>
</feature>
<keyword evidence="5" id="KW-0687">Ribonucleoprotein</keyword>
<keyword evidence="4" id="KW-0496">Mitochondrion</keyword>
<evidence type="ECO:0000259" key="9">
    <source>
        <dbReference type="Pfam" id="PF00177"/>
    </source>
</evidence>
<organism evidence="10 11">
    <name type="scientific">Curvularia clavata</name>
    <dbReference type="NCBI Taxonomy" id="95742"/>
    <lineage>
        <taxon>Eukaryota</taxon>
        <taxon>Fungi</taxon>
        <taxon>Dikarya</taxon>
        <taxon>Ascomycota</taxon>
        <taxon>Pezizomycotina</taxon>
        <taxon>Dothideomycetes</taxon>
        <taxon>Pleosporomycetidae</taxon>
        <taxon>Pleosporales</taxon>
        <taxon>Pleosporineae</taxon>
        <taxon>Pleosporaceae</taxon>
        <taxon>Curvularia</taxon>
    </lineage>
</organism>
<dbReference type="Pfam" id="PF00177">
    <property type="entry name" value="Ribosomal_S7"/>
    <property type="match status" value="1"/>
</dbReference>
<accession>A0A9Q8ZKK2</accession>
<dbReference type="InterPro" id="IPR036823">
    <property type="entry name" value="Ribosomal_uS7_dom_sf"/>
</dbReference>
<evidence type="ECO:0000256" key="6">
    <source>
        <dbReference type="ARBA" id="ARBA00037226"/>
    </source>
</evidence>
<dbReference type="GO" id="GO:0005739">
    <property type="term" value="C:mitochondrion"/>
    <property type="evidence" value="ECO:0007669"/>
    <property type="project" value="UniProtKB-SubCell"/>
</dbReference>
<protein>
    <recommendedName>
        <fullName evidence="7">Small ribosomal subunit protein uS7m</fullName>
    </recommendedName>
</protein>
<comment type="function">
    <text evidence="6">Component of the mitochondrial ribosome (mitoribosome), a dedicated translation machinery responsible for the synthesis of mitochondrial genome-encoded proteins, including at least some of the essential transmembrane subunits of the mitochondrial respiratory chain. The mitoribosomes are attached to the mitochondrial inner membrane and translation products are cotranslationally integrated into the membrane.</text>
</comment>
<evidence type="ECO:0000313" key="11">
    <source>
        <dbReference type="Proteomes" id="UP001056012"/>
    </source>
</evidence>
<dbReference type="AlphaFoldDB" id="A0A9Q8ZKK2"/>
<dbReference type="Proteomes" id="UP001056012">
    <property type="component" value="Chromosome 7"/>
</dbReference>
<dbReference type="InterPro" id="IPR047988">
    <property type="entry name" value="Ribosomal_uS7m_fungi"/>
</dbReference>
<dbReference type="VEuPathDB" id="FungiDB:yc1106_09042"/>
<dbReference type="Gene3D" id="1.10.455.10">
    <property type="entry name" value="Ribosomal protein S7 domain"/>
    <property type="match status" value="1"/>
</dbReference>
<dbReference type="PANTHER" id="PTHR11205">
    <property type="entry name" value="RIBOSOMAL PROTEIN S7"/>
    <property type="match status" value="1"/>
</dbReference>
<sequence>MPPRLNITAFARPIAFRPRPQVQWPARSSLRLAPSQCRLYSDSAKPPAADRSKREDAKPIEHVSEEAAAMAKTRGEEGPDLSQGTPIEDVGFSALHMKACDKAAQENLPKVMQDKLNSQKPKTTPNGAPKGSRSYSTMTTQTNGSNGLDMGLVNAQNTSNVPATPGLKFEMPSLPLPKDGHVKHRHDPVVEQVTNLLMRHGKKSVAERNMALILQHLRTSPIPTINPSRPLLPGAPPPSHLPLNPVLYLTLAIDSVAPLMRIRSQRGAAGGGVALQIPVPLGQRQRRRAAIQWIMAAASKRRNMGSGKNSFAQRIAQELIAVVQGTSGIWDRRNAIHKLGVAARANIVLPKKR</sequence>
<dbReference type="SUPFAM" id="SSF47973">
    <property type="entry name" value="Ribosomal protein S7"/>
    <property type="match status" value="1"/>
</dbReference>
<dbReference type="CDD" id="cd14868">
    <property type="entry name" value="uS7_Mitochondria_Fungi"/>
    <property type="match status" value="1"/>
</dbReference>
<evidence type="ECO:0000256" key="3">
    <source>
        <dbReference type="ARBA" id="ARBA00022980"/>
    </source>
</evidence>
<comment type="similarity">
    <text evidence="2">Belongs to the universal ribosomal protein uS7 family.</text>
</comment>
<dbReference type="GO" id="GO:0006412">
    <property type="term" value="P:translation"/>
    <property type="evidence" value="ECO:0007669"/>
    <property type="project" value="InterPro"/>
</dbReference>
<feature type="compositionally biased region" description="Basic and acidic residues" evidence="8">
    <location>
        <begin position="48"/>
        <end position="62"/>
    </location>
</feature>
<name>A0A9Q8ZKK2_CURCL</name>
<evidence type="ECO:0000256" key="4">
    <source>
        <dbReference type="ARBA" id="ARBA00023128"/>
    </source>
</evidence>
<dbReference type="FunFam" id="1.10.455.10:FF:000006">
    <property type="entry name" value="37S ribosomal protein S7, mitochondrial"/>
    <property type="match status" value="1"/>
</dbReference>
<dbReference type="GO" id="GO:1990904">
    <property type="term" value="C:ribonucleoprotein complex"/>
    <property type="evidence" value="ECO:0007669"/>
    <property type="project" value="UniProtKB-KW"/>
</dbReference>
<dbReference type="InterPro" id="IPR023798">
    <property type="entry name" value="Ribosomal_uS7_dom"/>
</dbReference>
<evidence type="ECO:0000256" key="8">
    <source>
        <dbReference type="SAM" id="MobiDB-lite"/>
    </source>
</evidence>
<evidence type="ECO:0000313" key="10">
    <source>
        <dbReference type="EMBL" id="USP81768.1"/>
    </source>
</evidence>
<gene>
    <name evidence="10" type="ORF">yc1106_09042</name>
</gene>
<reference evidence="10" key="1">
    <citation type="submission" date="2021-12" db="EMBL/GenBank/DDBJ databases">
        <title>Curvularia clavata genome.</title>
        <authorList>
            <person name="Cao Y."/>
        </authorList>
    </citation>
    <scope>NUCLEOTIDE SEQUENCE</scope>
    <source>
        <strain evidence="10">Yc1106</strain>
    </source>
</reference>
<feature type="compositionally biased region" description="Polar residues" evidence="8">
    <location>
        <begin position="115"/>
        <end position="126"/>
    </location>
</feature>
<feature type="region of interest" description="Disordered" evidence="8">
    <location>
        <begin position="37"/>
        <end position="62"/>
    </location>
</feature>
<dbReference type="InterPro" id="IPR000235">
    <property type="entry name" value="Ribosomal_uS7"/>
</dbReference>
<proteinExistence type="inferred from homology"/>